<proteinExistence type="predicted"/>
<gene>
    <name evidence="1" type="ordered locus">W5S_2547</name>
</gene>
<dbReference type="AlphaFoldDB" id="A0A0H3I4W0"/>
<reference evidence="1 2" key="1">
    <citation type="journal article" date="2012" name="J. Bacteriol.">
        <title>Genome sequence of Pectobacterium sp. strain SCC3193.</title>
        <authorList>
            <person name="Koskinen J.P."/>
            <person name="Laine P."/>
            <person name="Niemi O."/>
            <person name="Nykyri J."/>
            <person name="Harjunpaa H."/>
            <person name="Auvinen P."/>
            <person name="Paulin L."/>
            <person name="Pirhonen M."/>
            <person name="Palva T."/>
            <person name="Holm L."/>
        </authorList>
    </citation>
    <scope>NUCLEOTIDE SEQUENCE [LARGE SCALE GENOMIC DNA]</scope>
    <source>
        <strain evidence="1 2">SCC3193</strain>
    </source>
</reference>
<dbReference type="EMBL" id="CP003415">
    <property type="protein sequence ID" value="AFI90635.1"/>
    <property type="molecule type" value="Genomic_DNA"/>
</dbReference>
<sequence length="54" mass="6095">MRKPQQRIYFDENDNGQTQNDNNYHLVLLSFLILELTTTETLNGNAASACFSSG</sequence>
<evidence type="ECO:0000313" key="1">
    <source>
        <dbReference type="EMBL" id="AFI90635.1"/>
    </source>
</evidence>
<accession>A0A0H3I4W0</accession>
<dbReference type="Proteomes" id="UP000008044">
    <property type="component" value="Chromosome"/>
</dbReference>
<dbReference type="HOGENOM" id="CLU_3046296_0_0_6"/>
<organism evidence="1 2">
    <name type="scientific">Pectobacterium parmentieri</name>
    <dbReference type="NCBI Taxonomy" id="1905730"/>
    <lineage>
        <taxon>Bacteria</taxon>
        <taxon>Pseudomonadati</taxon>
        <taxon>Pseudomonadota</taxon>
        <taxon>Gammaproteobacteria</taxon>
        <taxon>Enterobacterales</taxon>
        <taxon>Pectobacteriaceae</taxon>
        <taxon>Pectobacterium</taxon>
    </lineage>
</organism>
<dbReference type="eggNOG" id="ENOG5031I0Z">
    <property type="taxonomic scope" value="Bacteria"/>
</dbReference>
<name>A0A0H3I4W0_PECPM</name>
<evidence type="ECO:0000313" key="2">
    <source>
        <dbReference type="Proteomes" id="UP000008044"/>
    </source>
</evidence>
<protein>
    <submittedName>
        <fullName evidence="1">Uncharacterized protein</fullName>
    </submittedName>
</protein>
<dbReference type="KEGG" id="pec:W5S_2547"/>